<organism evidence="1 2">
    <name type="scientific">Mycobacteroides franklinii</name>
    <dbReference type="NCBI Taxonomy" id="948102"/>
    <lineage>
        <taxon>Bacteria</taxon>
        <taxon>Bacillati</taxon>
        <taxon>Actinomycetota</taxon>
        <taxon>Actinomycetes</taxon>
        <taxon>Mycobacteriales</taxon>
        <taxon>Mycobacteriaceae</taxon>
        <taxon>Mycobacteroides</taxon>
    </lineage>
</organism>
<dbReference type="AlphaFoldDB" id="A0A4R5P6Q6"/>
<gene>
    <name evidence="1" type="ORF">EJ571_20780</name>
</gene>
<sequence length="123" mass="11968">MGATSAHQQAICNAIAAAGNTIKACSGDPGTGTSAANVIASTPASFNTTWGPAADGAGADAGYAVSQGSAGALLIPASTVVSHYAIFNGSTYLRGRALDTPITVGGSPVSIDITPKTRFKGGQ</sequence>
<dbReference type="RefSeq" id="WP_078332499.1">
    <property type="nucleotide sequence ID" value="NZ_MAFQ01000001.1"/>
</dbReference>
<dbReference type="EMBL" id="RXLR01000019">
    <property type="protein sequence ID" value="TDH19018.1"/>
    <property type="molecule type" value="Genomic_DNA"/>
</dbReference>
<reference evidence="1 2" key="1">
    <citation type="journal article" date="2019" name="Sci. Rep.">
        <title>Extended insight into the Mycobacterium chelonae-abscessus complex through whole genome sequencing of Mycobacterium salmoniphilum outbreak and Mycobacterium salmoniphilum-like strains.</title>
        <authorList>
            <person name="Behra P.R.K."/>
            <person name="Das S."/>
            <person name="Pettersson B.M.F."/>
            <person name="Shirreff L."/>
            <person name="DuCote T."/>
            <person name="Jacobsson K.G."/>
            <person name="Ennis D.G."/>
            <person name="Kirsebom L.A."/>
        </authorList>
    </citation>
    <scope>NUCLEOTIDE SEQUENCE [LARGE SCALE GENOMIC DNA]</scope>
    <source>
        <strain evidence="1 2">DSM 45524</strain>
    </source>
</reference>
<proteinExistence type="predicted"/>
<name>A0A4R5P6Q6_9MYCO</name>
<comment type="caution">
    <text evidence="1">The sequence shown here is derived from an EMBL/GenBank/DDBJ whole genome shotgun (WGS) entry which is preliminary data.</text>
</comment>
<evidence type="ECO:0000313" key="1">
    <source>
        <dbReference type="EMBL" id="TDH19018.1"/>
    </source>
</evidence>
<dbReference type="Proteomes" id="UP000295627">
    <property type="component" value="Unassembled WGS sequence"/>
</dbReference>
<evidence type="ECO:0000313" key="2">
    <source>
        <dbReference type="Proteomes" id="UP000295627"/>
    </source>
</evidence>
<protein>
    <submittedName>
        <fullName evidence="1">Uncharacterized protein</fullName>
    </submittedName>
</protein>
<accession>A0A4R5P6Q6</accession>